<comment type="caution">
    <text evidence="1">The sequence shown here is derived from an EMBL/GenBank/DDBJ whole genome shotgun (WGS) entry which is preliminary data.</text>
</comment>
<evidence type="ECO:0000313" key="2">
    <source>
        <dbReference type="Proteomes" id="UP000807353"/>
    </source>
</evidence>
<keyword evidence="2" id="KW-1185">Reference proteome</keyword>
<reference evidence="1" key="1">
    <citation type="submission" date="2020-11" db="EMBL/GenBank/DDBJ databases">
        <authorList>
            <consortium name="DOE Joint Genome Institute"/>
            <person name="Ahrendt S."/>
            <person name="Riley R."/>
            <person name="Andreopoulos W."/>
            <person name="Labutti K."/>
            <person name="Pangilinan J."/>
            <person name="Ruiz-Duenas F.J."/>
            <person name="Barrasa J.M."/>
            <person name="Sanchez-Garcia M."/>
            <person name="Camarero S."/>
            <person name="Miyauchi S."/>
            <person name="Serrano A."/>
            <person name="Linde D."/>
            <person name="Babiker R."/>
            <person name="Drula E."/>
            <person name="Ayuso-Fernandez I."/>
            <person name="Pacheco R."/>
            <person name="Padilla G."/>
            <person name="Ferreira P."/>
            <person name="Barriuso J."/>
            <person name="Kellner H."/>
            <person name="Castanera R."/>
            <person name="Alfaro M."/>
            <person name="Ramirez L."/>
            <person name="Pisabarro A.G."/>
            <person name="Kuo A."/>
            <person name="Tritt A."/>
            <person name="Lipzen A."/>
            <person name="He G."/>
            <person name="Yan M."/>
            <person name="Ng V."/>
            <person name="Cullen D."/>
            <person name="Martin F."/>
            <person name="Rosso M.-N."/>
            <person name="Henrissat B."/>
            <person name="Hibbett D."/>
            <person name="Martinez A.T."/>
            <person name="Grigoriev I.V."/>
        </authorList>
    </citation>
    <scope>NUCLEOTIDE SEQUENCE</scope>
    <source>
        <strain evidence="1">CBS 247.69</strain>
    </source>
</reference>
<evidence type="ECO:0008006" key="3">
    <source>
        <dbReference type="Google" id="ProtNLM"/>
    </source>
</evidence>
<sequence length="582" mass="66236">MTPAAILQLGHSIGHTNAPVPDEVASAIREELPATETEFRRLDVQFALLLERRAHFLERRYGCISALSPHRQRRSPKQDELETHVPKVADRESQARAQLPEIEAELYRLQYDLPLILANRMRAAGRWDRYRAAIAPHKLLPEELIREVLLWAITDPVAIPAEAGLRNTRMSISQVCSAWRSILTTTPELWKDFAVSYTTQASELRATRLANHWLPRCGNFPLTFSIERKSEPHVTHADAGTLTISQRDYMVNSFITPNAPRLKELRAVFSLNSAEKLLAMPSASFDILEKLHLTIKYRPISSFIDFKSPLIFTRSPLLRDVTFWLRGHYNPLHLSLPWGQLTRLVLAGELPPRACLAVLNLCPNLKYCGFDHIVSGGHPLITENLVLPDLPLVLPNLESLNVHFDPDYFSQFFNLITVPNLSYLKLVRFYCWDRTFWTSPSVLEFLSSLSTSLKTFVFEDHYAEVVSSPYPPMDPLLECLLQAHSVTFPSDYSITEDTADAIAEGELLPQVEHLSFHSRTDRSVLLEMAEIRYALARNSQLNKDLTENLAAIRLIEGREFFAESFSIERSSGGRYVVVESRK</sequence>
<dbReference type="EMBL" id="MU150377">
    <property type="protein sequence ID" value="KAF9457309.1"/>
    <property type="molecule type" value="Genomic_DNA"/>
</dbReference>
<dbReference type="Proteomes" id="UP000807353">
    <property type="component" value="Unassembled WGS sequence"/>
</dbReference>
<dbReference type="AlphaFoldDB" id="A0A9P5XUL2"/>
<gene>
    <name evidence="1" type="ORF">BDZ94DRAFT_1326368</name>
</gene>
<protein>
    <recommendedName>
        <fullName evidence="3">F-box domain-containing protein</fullName>
    </recommendedName>
</protein>
<dbReference type="OrthoDB" id="3221235at2759"/>
<accession>A0A9P5XUL2</accession>
<organism evidence="1 2">
    <name type="scientific">Collybia nuda</name>
    <dbReference type="NCBI Taxonomy" id="64659"/>
    <lineage>
        <taxon>Eukaryota</taxon>
        <taxon>Fungi</taxon>
        <taxon>Dikarya</taxon>
        <taxon>Basidiomycota</taxon>
        <taxon>Agaricomycotina</taxon>
        <taxon>Agaricomycetes</taxon>
        <taxon>Agaricomycetidae</taxon>
        <taxon>Agaricales</taxon>
        <taxon>Tricholomatineae</taxon>
        <taxon>Clitocybaceae</taxon>
        <taxon>Collybia</taxon>
    </lineage>
</organism>
<proteinExistence type="predicted"/>
<name>A0A9P5XUL2_9AGAR</name>
<evidence type="ECO:0000313" key="1">
    <source>
        <dbReference type="EMBL" id="KAF9457309.1"/>
    </source>
</evidence>